<name>A0A8D8ZGS2_9HEMI</name>
<accession>A0A8D8ZGS2</accession>
<feature type="transmembrane region" description="Helical" evidence="1">
    <location>
        <begin position="27"/>
        <end position="46"/>
    </location>
</feature>
<proteinExistence type="predicted"/>
<reference evidence="2" key="1">
    <citation type="submission" date="2021-05" db="EMBL/GenBank/DDBJ databases">
        <authorList>
            <person name="Alioto T."/>
            <person name="Alioto T."/>
            <person name="Gomez Garrido J."/>
        </authorList>
    </citation>
    <scope>NUCLEOTIDE SEQUENCE</scope>
</reference>
<keyword evidence="1" id="KW-1133">Transmembrane helix</keyword>
<organism evidence="2">
    <name type="scientific">Cacopsylla melanoneura</name>
    <dbReference type="NCBI Taxonomy" id="428564"/>
    <lineage>
        <taxon>Eukaryota</taxon>
        <taxon>Metazoa</taxon>
        <taxon>Ecdysozoa</taxon>
        <taxon>Arthropoda</taxon>
        <taxon>Hexapoda</taxon>
        <taxon>Insecta</taxon>
        <taxon>Pterygota</taxon>
        <taxon>Neoptera</taxon>
        <taxon>Paraneoptera</taxon>
        <taxon>Hemiptera</taxon>
        <taxon>Sternorrhyncha</taxon>
        <taxon>Psylloidea</taxon>
        <taxon>Psyllidae</taxon>
        <taxon>Psyllinae</taxon>
        <taxon>Cacopsylla</taxon>
    </lineage>
</organism>
<evidence type="ECO:0000313" key="2">
    <source>
        <dbReference type="EMBL" id="CAG6747167.1"/>
    </source>
</evidence>
<dbReference type="EMBL" id="HBUF01512998">
    <property type="protein sequence ID" value="CAG6747167.1"/>
    <property type="molecule type" value="Transcribed_RNA"/>
</dbReference>
<evidence type="ECO:0000256" key="1">
    <source>
        <dbReference type="SAM" id="Phobius"/>
    </source>
</evidence>
<feature type="transmembrane region" description="Helical" evidence="1">
    <location>
        <begin position="58"/>
        <end position="80"/>
    </location>
</feature>
<keyword evidence="1" id="KW-0812">Transmembrane</keyword>
<keyword evidence="1" id="KW-0472">Membrane</keyword>
<dbReference type="AlphaFoldDB" id="A0A8D8ZGS2"/>
<sequence>MFCCCWEITSFEFKATCGPHNPNRPKFLDVILIKYGFFCLFVFIRLNTLYSQCEVYSTPLYIILFVGNFLLFAYSDVFIFQVSLISEDIILGFVDTDSLCVRVDVPLENYKSEEPQYFIYIIYY</sequence>
<protein>
    <submittedName>
        <fullName evidence="2">Uncharacterized protein</fullName>
    </submittedName>
</protein>